<dbReference type="InterPro" id="IPR036890">
    <property type="entry name" value="HATPase_C_sf"/>
</dbReference>
<reference evidence="8 10" key="1">
    <citation type="submission" date="2018-09" db="EMBL/GenBank/DDBJ databases">
        <title>Insights into the microbiota of Asian seabass (Lates calcarifer) with tenacibaculosis symptoms and description of sp. nov. Tenacibaculum singaporense.</title>
        <authorList>
            <person name="Miyake S."/>
            <person name="Soh M."/>
            <person name="Azman M.N."/>
            <person name="Ngoh S.Y."/>
            <person name="Orban L."/>
            <person name="Seedorf H."/>
        </authorList>
    </citation>
    <scope>NUCLEOTIDE SEQUENCE [LARGE SCALE GENOMIC DNA]</scope>
    <source>
        <strain evidence="8 10">DSM 13764</strain>
    </source>
</reference>
<evidence type="ECO:0000256" key="2">
    <source>
        <dbReference type="ARBA" id="ARBA00012438"/>
    </source>
</evidence>
<evidence type="ECO:0000313" key="11">
    <source>
        <dbReference type="Proteomes" id="UP001056837"/>
    </source>
</evidence>
<dbReference type="Proteomes" id="UP000269693">
    <property type="component" value="Chromosome"/>
</dbReference>
<dbReference type="InterPro" id="IPR004358">
    <property type="entry name" value="Sig_transdc_His_kin-like_C"/>
</dbReference>
<reference evidence="9" key="2">
    <citation type="submission" date="2020-04" db="EMBL/GenBank/DDBJ databases">
        <title>Tenacibaculum mesophilum bac2.</title>
        <authorList>
            <person name="Li M."/>
        </authorList>
    </citation>
    <scope>NUCLEOTIDE SEQUENCE</scope>
    <source>
        <strain evidence="9">Bac2</strain>
    </source>
</reference>
<dbReference type="GO" id="GO:0000155">
    <property type="term" value="F:phosphorelay sensor kinase activity"/>
    <property type="evidence" value="ECO:0007669"/>
    <property type="project" value="InterPro"/>
</dbReference>
<dbReference type="RefSeq" id="WP_047789268.1">
    <property type="nucleotide sequence ID" value="NZ_CANLMG010000008.1"/>
</dbReference>
<organism evidence="9 11">
    <name type="scientific">Tenacibaculum mesophilum</name>
    <dbReference type="NCBI Taxonomy" id="104268"/>
    <lineage>
        <taxon>Bacteria</taxon>
        <taxon>Pseudomonadati</taxon>
        <taxon>Bacteroidota</taxon>
        <taxon>Flavobacteriia</taxon>
        <taxon>Flavobacteriales</taxon>
        <taxon>Flavobacteriaceae</taxon>
        <taxon>Tenacibaculum</taxon>
    </lineage>
</organism>
<sequence>MGKKIFILIVVLMSISLIGIISIQVYWINDAIKNKKEQFKNNVKIALARTSENIKEREYLEFKQNYKDYFENNKLRTDAEITTFLFQQVDTVSKKKFSFGSTILEESIKMPNEFVDNDSIIIKRYSGKEDIYFSQIIKSENKDFKPFLDENRYSSFRTYNTWNDEVMEHAFRRSKAVFPINQRISNKELSNTLEEEFAKMNITQDFKYVVYEDGLATQLKSGYFNIQPEDINYPLLEDEDGNSNYKLYVKFPNEKKNLLSGMMKILILSLFFIGIIIAAFSTSLYQLIRQKKISEIKTDFINNMTHEFKTPIATINLALDAIKNPRIISDEEKVKRYVQMIRDENKRMHGQVENVLRISRLEKNQIEISKDAVDMHDIIEEAVEHIQLLTDDKKGSVTTHLKAISSEVLGNQFHLTNVVVNMLENALKYSESAPKIDVFSENTNKYFIFKIKDEGIGMSRNAQKYVFDKFYREHKGNIHNVKGHGLGLAYVKEIIDSHQGTVYVESEKGKGSTFTVKLPLI</sequence>
<feature type="domain" description="Histidine kinase" evidence="7">
    <location>
        <begin position="303"/>
        <end position="521"/>
    </location>
</feature>
<keyword evidence="6" id="KW-1133">Transmembrane helix</keyword>
<name>A0AAE9MQI6_9FLAO</name>
<dbReference type="PANTHER" id="PTHR43547">
    <property type="entry name" value="TWO-COMPONENT HISTIDINE KINASE"/>
    <property type="match status" value="1"/>
</dbReference>
<dbReference type="Gene3D" id="1.10.287.130">
    <property type="match status" value="1"/>
</dbReference>
<feature type="transmembrane region" description="Helical" evidence="6">
    <location>
        <begin position="265"/>
        <end position="288"/>
    </location>
</feature>
<dbReference type="Pfam" id="PF00512">
    <property type="entry name" value="HisKA"/>
    <property type="match status" value="1"/>
</dbReference>
<keyword evidence="3" id="KW-0597">Phosphoprotein</keyword>
<dbReference type="FunFam" id="3.30.565.10:FF:000006">
    <property type="entry name" value="Sensor histidine kinase WalK"/>
    <property type="match status" value="1"/>
</dbReference>
<keyword evidence="6" id="KW-0472">Membrane</keyword>
<evidence type="ECO:0000313" key="8">
    <source>
        <dbReference type="EMBL" id="AZJ31208.1"/>
    </source>
</evidence>
<evidence type="ECO:0000313" key="9">
    <source>
        <dbReference type="EMBL" id="UTD16682.1"/>
    </source>
</evidence>
<comment type="catalytic activity">
    <reaction evidence="1">
        <text>ATP + protein L-histidine = ADP + protein N-phospho-L-histidine.</text>
        <dbReference type="EC" id="2.7.13.3"/>
    </reaction>
</comment>
<dbReference type="SUPFAM" id="SSF47384">
    <property type="entry name" value="Homodimeric domain of signal transducing histidine kinase"/>
    <property type="match status" value="1"/>
</dbReference>
<protein>
    <recommendedName>
        <fullName evidence="2">histidine kinase</fullName>
        <ecNumber evidence="2">2.7.13.3</ecNumber>
    </recommendedName>
</protein>
<keyword evidence="4" id="KW-0808">Transferase</keyword>
<dbReference type="PANTHER" id="PTHR43547:SF2">
    <property type="entry name" value="HYBRID SIGNAL TRANSDUCTION HISTIDINE KINASE C"/>
    <property type="match status" value="1"/>
</dbReference>
<feature type="transmembrane region" description="Helical" evidence="6">
    <location>
        <begin position="6"/>
        <end position="28"/>
    </location>
</feature>
<evidence type="ECO:0000256" key="4">
    <source>
        <dbReference type="ARBA" id="ARBA00022679"/>
    </source>
</evidence>
<dbReference type="EC" id="2.7.13.3" evidence="2"/>
<dbReference type="CDD" id="cd00082">
    <property type="entry name" value="HisKA"/>
    <property type="match status" value="1"/>
</dbReference>
<proteinExistence type="predicted"/>
<dbReference type="InterPro" id="IPR003661">
    <property type="entry name" value="HisK_dim/P_dom"/>
</dbReference>
<dbReference type="EMBL" id="CP050861">
    <property type="protein sequence ID" value="UTD16682.1"/>
    <property type="molecule type" value="Genomic_DNA"/>
</dbReference>
<dbReference type="SMART" id="SM00387">
    <property type="entry name" value="HATPase_c"/>
    <property type="match status" value="1"/>
</dbReference>
<accession>A0AAE9MQI6</accession>
<dbReference type="InterPro" id="IPR036097">
    <property type="entry name" value="HisK_dim/P_sf"/>
</dbReference>
<dbReference type="Gene3D" id="3.30.565.10">
    <property type="entry name" value="Histidine kinase-like ATPase, C-terminal domain"/>
    <property type="match status" value="1"/>
</dbReference>
<dbReference type="Proteomes" id="UP001056837">
    <property type="component" value="Chromosome"/>
</dbReference>
<evidence type="ECO:0000256" key="3">
    <source>
        <dbReference type="ARBA" id="ARBA00022553"/>
    </source>
</evidence>
<evidence type="ECO:0000256" key="6">
    <source>
        <dbReference type="SAM" id="Phobius"/>
    </source>
</evidence>
<keyword evidence="10" id="KW-1185">Reference proteome</keyword>
<dbReference type="InterPro" id="IPR003594">
    <property type="entry name" value="HATPase_dom"/>
</dbReference>
<dbReference type="AlphaFoldDB" id="A0AAE9MQI6"/>
<gene>
    <name evidence="8" type="ORF">D6200_00915</name>
    <name evidence="9" type="ORF">HER15_14840</name>
</gene>
<dbReference type="SMART" id="SM00388">
    <property type="entry name" value="HisKA"/>
    <property type="match status" value="1"/>
</dbReference>
<evidence type="ECO:0000313" key="10">
    <source>
        <dbReference type="Proteomes" id="UP000269693"/>
    </source>
</evidence>
<dbReference type="InterPro" id="IPR005467">
    <property type="entry name" value="His_kinase_dom"/>
</dbReference>
<keyword evidence="6" id="KW-0812">Transmembrane</keyword>
<dbReference type="PROSITE" id="PS50109">
    <property type="entry name" value="HIS_KIN"/>
    <property type="match status" value="1"/>
</dbReference>
<dbReference type="PRINTS" id="PR00344">
    <property type="entry name" value="BCTRLSENSOR"/>
</dbReference>
<keyword evidence="5 9" id="KW-0418">Kinase</keyword>
<evidence type="ECO:0000256" key="5">
    <source>
        <dbReference type="ARBA" id="ARBA00022777"/>
    </source>
</evidence>
<dbReference type="Pfam" id="PF02518">
    <property type="entry name" value="HATPase_c"/>
    <property type="match status" value="1"/>
</dbReference>
<dbReference type="SUPFAM" id="SSF55874">
    <property type="entry name" value="ATPase domain of HSP90 chaperone/DNA topoisomerase II/histidine kinase"/>
    <property type="match status" value="1"/>
</dbReference>
<dbReference type="EMBL" id="CP032544">
    <property type="protein sequence ID" value="AZJ31208.1"/>
    <property type="molecule type" value="Genomic_DNA"/>
</dbReference>
<evidence type="ECO:0000256" key="1">
    <source>
        <dbReference type="ARBA" id="ARBA00000085"/>
    </source>
</evidence>
<evidence type="ECO:0000259" key="7">
    <source>
        <dbReference type="PROSITE" id="PS50109"/>
    </source>
</evidence>